<dbReference type="Pfam" id="PF01988">
    <property type="entry name" value="VIT1"/>
    <property type="match status" value="1"/>
</dbReference>
<dbReference type="EMBL" id="WUMV01000009">
    <property type="protein sequence ID" value="MXN67108.1"/>
    <property type="molecule type" value="Genomic_DNA"/>
</dbReference>
<evidence type="ECO:0000256" key="3">
    <source>
        <dbReference type="ARBA" id="ARBA00022989"/>
    </source>
</evidence>
<sequence>MRLEHEHDPEAIARRLEGGPRVNYLRDWIYGGIDGAVTTFAIVAGVVGADLSSGVAIVLGVANLLADGFSMAAANYSGTKAERDDYRRLRRMEERHIDTVPEGEREEVRQIYSRKGYSAGDLSRIVSLITSRRQVWLDTMLEEEHGVSPVLRHPVKAALATFSAFVICGCVPLLPFAFGVVDTAMIATLLTGLVFLMIGAAKSVWSTQHWLTSAVETFVIGMTAAGIAWCVGFLLERFVNGG</sequence>
<dbReference type="AlphaFoldDB" id="A0A7X3S9P4"/>
<evidence type="ECO:0000256" key="1">
    <source>
        <dbReference type="ARBA" id="ARBA00004127"/>
    </source>
</evidence>
<dbReference type="RefSeq" id="WP_160777342.1">
    <property type="nucleotide sequence ID" value="NZ_WUMV01000009.1"/>
</dbReference>
<organism evidence="6 7">
    <name type="scientific">Stappia sediminis</name>
    <dbReference type="NCBI Taxonomy" id="2692190"/>
    <lineage>
        <taxon>Bacteria</taxon>
        <taxon>Pseudomonadati</taxon>
        <taxon>Pseudomonadota</taxon>
        <taxon>Alphaproteobacteria</taxon>
        <taxon>Hyphomicrobiales</taxon>
        <taxon>Stappiaceae</taxon>
        <taxon>Stappia</taxon>
    </lineage>
</organism>
<dbReference type="GO" id="GO:0030026">
    <property type="term" value="P:intracellular manganese ion homeostasis"/>
    <property type="evidence" value="ECO:0007669"/>
    <property type="project" value="InterPro"/>
</dbReference>
<feature type="transmembrane region" description="Helical" evidence="5">
    <location>
        <begin position="157"/>
        <end position="178"/>
    </location>
</feature>
<evidence type="ECO:0000313" key="7">
    <source>
        <dbReference type="Proteomes" id="UP000433101"/>
    </source>
</evidence>
<dbReference type="GO" id="GO:0005384">
    <property type="term" value="F:manganese ion transmembrane transporter activity"/>
    <property type="evidence" value="ECO:0007669"/>
    <property type="project" value="InterPro"/>
</dbReference>
<gene>
    <name evidence="6" type="ORF">GR183_19540</name>
</gene>
<keyword evidence="2 5" id="KW-0812">Transmembrane</keyword>
<comment type="caution">
    <text evidence="6">The sequence shown here is derived from an EMBL/GenBank/DDBJ whole genome shotgun (WGS) entry which is preliminary data.</text>
</comment>
<feature type="transmembrane region" description="Helical" evidence="5">
    <location>
        <begin position="217"/>
        <end position="235"/>
    </location>
</feature>
<feature type="transmembrane region" description="Helical" evidence="5">
    <location>
        <begin position="28"/>
        <end position="49"/>
    </location>
</feature>
<reference evidence="6 7" key="1">
    <citation type="submission" date="2019-12" db="EMBL/GenBank/DDBJ databases">
        <authorList>
            <person name="Li M."/>
        </authorList>
    </citation>
    <scope>NUCLEOTIDE SEQUENCE [LARGE SCALE GENOMIC DNA]</scope>
    <source>
        <strain evidence="6 7">GBMRC 2046</strain>
    </source>
</reference>
<feature type="transmembrane region" description="Helical" evidence="5">
    <location>
        <begin position="55"/>
        <end position="78"/>
    </location>
</feature>
<comment type="subcellular location">
    <subcellularLocation>
        <location evidence="1">Endomembrane system</location>
        <topology evidence="1">Multi-pass membrane protein</topology>
    </subcellularLocation>
</comment>
<evidence type="ECO:0000256" key="4">
    <source>
        <dbReference type="ARBA" id="ARBA00023136"/>
    </source>
</evidence>
<accession>A0A7X3S9P4</accession>
<dbReference type="GO" id="GO:0012505">
    <property type="term" value="C:endomembrane system"/>
    <property type="evidence" value="ECO:0007669"/>
    <property type="project" value="UniProtKB-SubCell"/>
</dbReference>
<dbReference type="PANTHER" id="PTHR31851">
    <property type="entry name" value="FE(2+)/MN(2+) TRANSPORTER PCL1"/>
    <property type="match status" value="1"/>
</dbReference>
<dbReference type="Proteomes" id="UP000433101">
    <property type="component" value="Unassembled WGS sequence"/>
</dbReference>
<protein>
    <recommendedName>
        <fullName evidence="8">TIGR00267 family protein</fullName>
    </recommendedName>
</protein>
<keyword evidence="7" id="KW-1185">Reference proteome</keyword>
<proteinExistence type="predicted"/>
<dbReference type="InterPro" id="IPR008217">
    <property type="entry name" value="Ccc1_fam"/>
</dbReference>
<keyword evidence="4 5" id="KW-0472">Membrane</keyword>
<keyword evidence="3 5" id="KW-1133">Transmembrane helix</keyword>
<feature type="transmembrane region" description="Helical" evidence="5">
    <location>
        <begin position="184"/>
        <end position="205"/>
    </location>
</feature>
<evidence type="ECO:0000256" key="2">
    <source>
        <dbReference type="ARBA" id="ARBA00022692"/>
    </source>
</evidence>
<evidence type="ECO:0000313" key="6">
    <source>
        <dbReference type="EMBL" id="MXN67108.1"/>
    </source>
</evidence>
<evidence type="ECO:0008006" key="8">
    <source>
        <dbReference type="Google" id="ProtNLM"/>
    </source>
</evidence>
<evidence type="ECO:0000256" key="5">
    <source>
        <dbReference type="SAM" id="Phobius"/>
    </source>
</evidence>
<name>A0A7X3S9P4_9HYPH</name>